<proteinExistence type="predicted"/>
<dbReference type="InterPro" id="IPR036291">
    <property type="entry name" value="NAD(P)-bd_dom_sf"/>
</dbReference>
<feature type="domain" description="D-isomer specific 2-hydroxyacid dehydrogenase NAD-binding" evidence="3">
    <location>
        <begin position="100"/>
        <end position="289"/>
    </location>
</feature>
<dbReference type="InterPro" id="IPR006140">
    <property type="entry name" value="D-isomer_DH_NAD-bd"/>
</dbReference>
<protein>
    <submittedName>
        <fullName evidence="4">Dehydrogenase</fullName>
    </submittedName>
</protein>
<organism evidence="4 5">
    <name type="scientific">Candidatus Promineifilum breve</name>
    <dbReference type="NCBI Taxonomy" id="1806508"/>
    <lineage>
        <taxon>Bacteria</taxon>
        <taxon>Bacillati</taxon>
        <taxon>Chloroflexota</taxon>
        <taxon>Ardenticatenia</taxon>
        <taxon>Candidatus Promineifilales</taxon>
        <taxon>Candidatus Promineifilaceae</taxon>
        <taxon>Candidatus Promineifilum</taxon>
    </lineage>
</organism>
<name>A0A160T323_9CHLR</name>
<keyword evidence="2" id="KW-0520">NAD</keyword>
<dbReference type="SUPFAM" id="SSF51735">
    <property type="entry name" value="NAD(P)-binding Rossmann-fold domains"/>
    <property type="match status" value="1"/>
</dbReference>
<dbReference type="GO" id="GO:0016491">
    <property type="term" value="F:oxidoreductase activity"/>
    <property type="evidence" value="ECO:0007669"/>
    <property type="project" value="UniProtKB-KW"/>
</dbReference>
<dbReference type="RefSeq" id="WP_095043880.1">
    <property type="nucleotide sequence ID" value="NZ_LN890655.1"/>
</dbReference>
<reference evidence="4" key="1">
    <citation type="submission" date="2016-01" db="EMBL/GenBank/DDBJ databases">
        <authorList>
            <person name="Mcilroy J.S."/>
            <person name="Karst M S."/>
            <person name="Albertsen M."/>
        </authorList>
    </citation>
    <scope>NUCLEOTIDE SEQUENCE</scope>
    <source>
        <strain evidence="4">Cfx-K</strain>
    </source>
</reference>
<dbReference type="OrthoDB" id="9792971at2"/>
<evidence type="ECO:0000256" key="2">
    <source>
        <dbReference type="ARBA" id="ARBA00023027"/>
    </source>
</evidence>
<dbReference type="GO" id="GO:0051287">
    <property type="term" value="F:NAD binding"/>
    <property type="evidence" value="ECO:0007669"/>
    <property type="project" value="InterPro"/>
</dbReference>
<evidence type="ECO:0000313" key="5">
    <source>
        <dbReference type="Proteomes" id="UP000215027"/>
    </source>
</evidence>
<dbReference type="EMBL" id="LN890655">
    <property type="protein sequence ID" value="CUS04561.2"/>
    <property type="molecule type" value="Genomic_DNA"/>
</dbReference>
<dbReference type="PANTHER" id="PTHR43333:SF1">
    <property type="entry name" value="D-ISOMER SPECIFIC 2-HYDROXYACID DEHYDROGENASE NAD-BINDING DOMAIN-CONTAINING PROTEIN"/>
    <property type="match status" value="1"/>
</dbReference>
<dbReference type="Gene3D" id="3.40.50.720">
    <property type="entry name" value="NAD(P)-binding Rossmann-like Domain"/>
    <property type="match status" value="2"/>
</dbReference>
<evidence type="ECO:0000313" key="4">
    <source>
        <dbReference type="EMBL" id="CUS04561.2"/>
    </source>
</evidence>
<dbReference type="PANTHER" id="PTHR43333">
    <property type="entry name" value="2-HACID_DH_C DOMAIN-CONTAINING PROTEIN"/>
    <property type="match status" value="1"/>
</dbReference>
<evidence type="ECO:0000256" key="1">
    <source>
        <dbReference type="ARBA" id="ARBA00023002"/>
    </source>
</evidence>
<gene>
    <name evidence="4" type="ORF">CFX0092_A2683</name>
</gene>
<keyword evidence="5" id="KW-1185">Reference proteome</keyword>
<sequence>MADLHVHFDRPLTADEAAVLKPLLSPAIALSAGADAPADATILISGRPTREQLAAAPGLRAVVIPWAGLPGETRDLLADFPGVAVHNLHHNAAPVAELALMLLLAAAKFALRYDRALRAGDWRPRYERATPALLLDGKTALILGYGAIGRRVAAACRALGMTTLATRRRLSAPAMDEGTLVHPPAALADLLPRAEALIICLPHTPRTDGLLGAAELGLLPSHSVLVNIGRGRIVDEAALYAALRDGRLRAAGLDVWYSYPPDEAARAAWPPSAYPFHELDNVIMSPHRGGAADETARLRMTALAAMLNDAARGREMGNRVDVEVGY</sequence>
<dbReference type="Pfam" id="PF02826">
    <property type="entry name" value="2-Hacid_dh_C"/>
    <property type="match status" value="1"/>
</dbReference>
<accession>A0A160T323</accession>
<dbReference type="Proteomes" id="UP000215027">
    <property type="component" value="Chromosome I"/>
</dbReference>
<dbReference type="AlphaFoldDB" id="A0A160T323"/>
<evidence type="ECO:0000259" key="3">
    <source>
        <dbReference type="Pfam" id="PF02826"/>
    </source>
</evidence>
<dbReference type="KEGG" id="pbf:CFX0092_A2683"/>
<keyword evidence="1" id="KW-0560">Oxidoreductase</keyword>
<dbReference type="SUPFAM" id="SSF52283">
    <property type="entry name" value="Formate/glycerate dehydrogenase catalytic domain-like"/>
    <property type="match status" value="1"/>
</dbReference>